<keyword evidence="9" id="KW-1185">Reference proteome</keyword>
<comment type="caution">
    <text evidence="8">The sequence shown here is derived from an EMBL/GenBank/DDBJ whole genome shotgun (WGS) entry which is preliminary data.</text>
</comment>
<evidence type="ECO:0000259" key="7">
    <source>
        <dbReference type="Pfam" id="PF18741"/>
    </source>
</evidence>
<dbReference type="InterPro" id="IPR049468">
    <property type="entry name" value="Restrct_endonuc-II-like_dom"/>
</dbReference>
<evidence type="ECO:0000256" key="5">
    <source>
        <dbReference type="SAM" id="MobiDB-lite"/>
    </source>
</evidence>
<feature type="region of interest" description="Disordered" evidence="5">
    <location>
        <begin position="1"/>
        <end position="42"/>
    </location>
</feature>
<organism evidence="8 9">
    <name type="scientific">Actinomycetospora flava</name>
    <dbReference type="NCBI Taxonomy" id="3129232"/>
    <lineage>
        <taxon>Bacteria</taxon>
        <taxon>Bacillati</taxon>
        <taxon>Actinomycetota</taxon>
        <taxon>Actinomycetes</taxon>
        <taxon>Pseudonocardiales</taxon>
        <taxon>Pseudonocardiaceae</taxon>
        <taxon>Actinomycetospora</taxon>
    </lineage>
</organism>
<evidence type="ECO:0000256" key="1">
    <source>
        <dbReference type="ARBA" id="ARBA00022741"/>
    </source>
</evidence>
<name>A0ABU8M6B0_9PSEU</name>
<gene>
    <name evidence="8" type="ORF">WCD58_16990</name>
</gene>
<evidence type="ECO:0000256" key="3">
    <source>
        <dbReference type="ARBA" id="ARBA00022806"/>
    </source>
</evidence>
<evidence type="ECO:0000256" key="2">
    <source>
        <dbReference type="ARBA" id="ARBA00022801"/>
    </source>
</evidence>
<protein>
    <submittedName>
        <fullName evidence="8">AAA domain-containing protein</fullName>
    </submittedName>
</protein>
<evidence type="ECO:0000259" key="6">
    <source>
        <dbReference type="Pfam" id="PF13087"/>
    </source>
</evidence>
<dbReference type="InterPro" id="IPR050534">
    <property type="entry name" value="Coronavir_polyprotein_1ab"/>
</dbReference>
<evidence type="ECO:0000313" key="9">
    <source>
        <dbReference type="Proteomes" id="UP001369736"/>
    </source>
</evidence>
<dbReference type="EMBL" id="JBBEGM010000006">
    <property type="protein sequence ID" value="MEJ2862870.1"/>
    <property type="molecule type" value="Genomic_DNA"/>
</dbReference>
<sequence>MVPQEPVGSPTARPDAAARANGTAEHGAAENGVTPNHPEHDPALRDRVQRFVGVLRRVALARARPVRHTRHHVGELPLVEVADQSAVRRPREAGDEVLRAPAEGPMRATFDTLFDLMRAAADQPESVELVLAGGLLHAPDQDVRVHLLARPVRIEHDGDDMVVTLAGDATAWEDEELLAGTGLMDDAAGAVDAPASPLDPDLVDVLAGWADRRLRVEHTRGDDWIGPTGPGTVLVPAPTLVARRRGAAALRTFYDAMVEDLVDESRPLPVGLAQLVAAIEPADRASWLARTGHDDPPVTDPLFPLPVGAAQGRILGRLGRDSGVVVEGPPGTGKTHTIANLLCALLAEGRRVLVTSEKAQALRVLRDKLPSEMRDLCISLADGDDEPGIAGLAARSTEFDPDEADQAVADLVERRDGLLAEREAALDALVAERAAETTVQRDLGPGMTGTRAEIVRRLQAAHERDGWLADVVGPDVDLPATPPLSTAEFRALRTLLASETPERRERTRLVLPQPVELPPEEHVAELAAAVLRGLDATSGDVGDIVAALGGLPPDAAAHLPGVSRRVADALAELGETGDEAEWAHGVADAVLSGRAGHLWARATDGLRAVDAVLEHDRRAGSAQVRVEDGVDVADAAPAFERFATFLADGGTTRRMFKPEEQKAVEPFLAGIHLHGADAATVNGASAIAHHLRILEITDRLSEAFGPLGHPLRRAEHRALLVEQVLALRATCLAVGRVLTAATGVRRLLAALPPAERPRVDSLARLRVLTTLTLDVDDTRAAELARGELDEVLERVQAGVPPARQAPELVAVLDALRRRDPDAYTDAVLAVETAHAESRDQRRADTIANRLDKAAPGAAALLRAHASEPWPDREERFEQAWAYARAAARVRQWAAAEDAPDRLADLDVELAGLTARLAAAKAWRASLTRITAEQMRALQSHRASVSAIGRGTGRHADRYRAAAREAVEVARDAVPAWVMPIREVLSVVEPRPDAFDVVIVDEASQADLTSLFLLWLAPRVIVVGDDRQCTPAGVGVGSLEPAFARLETDLPEVPFYLRSQFTPRASVFSVFRATFGPPIRLREHFRSMPEIVGWSSREFYSGPGEGDSPLVPLRQFGADRLPPLRATFVPDAAVRGQGSSLANDAEAAALADAVARCADDPAYAGATFGVVVLQGHGQVELIEGLLRERLGVDEWEARRLRVGVAADFQGDERDVVWLSMVVAPGHRLVALTAERYRQAFNVAASRARDQMWLFHSVGVDDLAEADLRRKLLEHVTAVEPVGSAGAPENRPAPAEVDREHRHPAFGSLFAQRMFADLSERGFAVVPQVEVHGRTLDLVVTGATGRLAVLCDGDEQRRAVTRADVEAEHDLRRCGWPVVRIAESRYVDDPEGALTPVLAAASTAGITPQAPTGPLAVVESAPGDGGEYRPRRGRSGRATIGAAVTETLDDLVADLAAQGFPPPRRDARVHDPRGGGVLSDAAALWPTGISRRALAPPVVLDPDVADPARARLRELGYQVLTSVADVRAHLAESSERSSER</sequence>
<dbReference type="SUPFAM" id="SSF52540">
    <property type="entry name" value="P-loop containing nucleoside triphosphate hydrolases"/>
    <property type="match status" value="1"/>
</dbReference>
<keyword evidence="1" id="KW-0547">Nucleotide-binding</keyword>
<keyword evidence="4" id="KW-0067">ATP-binding</keyword>
<reference evidence="8 9" key="1">
    <citation type="submission" date="2024-03" db="EMBL/GenBank/DDBJ databases">
        <title>Actinomycetospora sp. OC33-EN07, a novel actinomycete isolated from wild orchid (Aerides multiflora).</title>
        <authorList>
            <person name="Suriyachadkun C."/>
        </authorList>
    </citation>
    <scope>NUCLEOTIDE SEQUENCE [LARGE SCALE GENOMIC DNA]</scope>
    <source>
        <strain evidence="8 9">OC33-EN07</strain>
    </source>
</reference>
<feature type="domain" description="Restriction endonuclease type II-like" evidence="7">
    <location>
        <begin position="1308"/>
        <end position="1397"/>
    </location>
</feature>
<proteinExistence type="predicted"/>
<dbReference type="RefSeq" id="WP_337704237.1">
    <property type="nucleotide sequence ID" value="NZ_JBBEGM010000006.1"/>
</dbReference>
<dbReference type="PANTHER" id="PTHR43788">
    <property type="entry name" value="DNA2/NAM7 HELICASE FAMILY MEMBER"/>
    <property type="match status" value="1"/>
</dbReference>
<dbReference type="PANTHER" id="PTHR43788:SF8">
    <property type="entry name" value="DNA-BINDING PROTEIN SMUBP-2"/>
    <property type="match status" value="1"/>
</dbReference>
<dbReference type="Pfam" id="PF13087">
    <property type="entry name" value="AAA_12"/>
    <property type="match status" value="1"/>
</dbReference>
<dbReference type="InterPro" id="IPR027417">
    <property type="entry name" value="P-loop_NTPase"/>
</dbReference>
<feature type="domain" description="DNA2/NAM7 helicase-like C-terminal" evidence="6">
    <location>
        <begin position="1075"/>
        <end position="1253"/>
    </location>
</feature>
<evidence type="ECO:0000313" key="8">
    <source>
        <dbReference type="EMBL" id="MEJ2862870.1"/>
    </source>
</evidence>
<dbReference type="Pfam" id="PF18741">
    <property type="entry name" value="MTES_1575"/>
    <property type="match status" value="1"/>
</dbReference>
<dbReference type="InterPro" id="IPR041679">
    <property type="entry name" value="DNA2/NAM7-like_C"/>
</dbReference>
<accession>A0ABU8M6B0</accession>
<dbReference type="Gene3D" id="3.40.50.300">
    <property type="entry name" value="P-loop containing nucleotide triphosphate hydrolases"/>
    <property type="match status" value="3"/>
</dbReference>
<keyword evidence="2" id="KW-0378">Hydrolase</keyword>
<keyword evidence="3" id="KW-0347">Helicase</keyword>
<dbReference type="Proteomes" id="UP001369736">
    <property type="component" value="Unassembled WGS sequence"/>
</dbReference>
<evidence type="ECO:0000256" key="4">
    <source>
        <dbReference type="ARBA" id="ARBA00022840"/>
    </source>
</evidence>